<name>A0A1F7S0N6_9BACT</name>
<protein>
    <submittedName>
        <fullName evidence="1">Uncharacterized protein</fullName>
    </submittedName>
</protein>
<accession>A0A1F7S0N6</accession>
<proteinExistence type="predicted"/>
<reference evidence="1 2" key="1">
    <citation type="journal article" date="2016" name="Nat. Commun.">
        <title>Thousands of microbial genomes shed light on interconnected biogeochemical processes in an aquifer system.</title>
        <authorList>
            <person name="Anantharaman K."/>
            <person name="Brown C.T."/>
            <person name="Hug L.A."/>
            <person name="Sharon I."/>
            <person name="Castelle C.J."/>
            <person name="Probst A.J."/>
            <person name="Thomas B.C."/>
            <person name="Singh A."/>
            <person name="Wilkins M.J."/>
            <person name="Karaoz U."/>
            <person name="Brodie E.L."/>
            <person name="Williams K.H."/>
            <person name="Hubbard S.S."/>
            <person name="Banfield J.F."/>
        </authorList>
    </citation>
    <scope>NUCLEOTIDE SEQUENCE [LARGE SCALE GENOMIC DNA]</scope>
</reference>
<organism evidence="1 2">
    <name type="scientific">Candidatus Schekmanbacteria bacterium RBG_13_48_7</name>
    <dbReference type="NCBI Taxonomy" id="1817878"/>
    <lineage>
        <taxon>Bacteria</taxon>
        <taxon>Candidatus Schekmaniibacteriota</taxon>
    </lineage>
</organism>
<dbReference type="AlphaFoldDB" id="A0A1F7S0N6"/>
<dbReference type="EMBL" id="MGDD01000079">
    <property type="protein sequence ID" value="OGL47372.1"/>
    <property type="molecule type" value="Genomic_DNA"/>
</dbReference>
<gene>
    <name evidence="1" type="ORF">A2161_06845</name>
</gene>
<dbReference type="Proteomes" id="UP000179266">
    <property type="component" value="Unassembled WGS sequence"/>
</dbReference>
<evidence type="ECO:0000313" key="1">
    <source>
        <dbReference type="EMBL" id="OGL47372.1"/>
    </source>
</evidence>
<evidence type="ECO:0000313" key="2">
    <source>
        <dbReference type="Proteomes" id="UP000179266"/>
    </source>
</evidence>
<comment type="caution">
    <text evidence="1">The sequence shown here is derived from an EMBL/GenBank/DDBJ whole genome shotgun (WGS) entry which is preliminary data.</text>
</comment>
<sequence>MLVTRKIVVDMLIKYINRTIDLSDLIVWAEEMMIETDFEEEYFETIRDIIARLGLSDVREFGLTWDDCYDYLHKLGYDVKVELLKAK</sequence>